<dbReference type="PANTHER" id="PTHR45772">
    <property type="entry name" value="CONSERVED COMPONENT OF ABC TRANSPORTER FOR NATURAL AMINO ACIDS-RELATED"/>
    <property type="match status" value="1"/>
</dbReference>
<dbReference type="PROSITE" id="PS50893">
    <property type="entry name" value="ABC_TRANSPORTER_2"/>
    <property type="match status" value="1"/>
</dbReference>
<dbReference type="Gene3D" id="3.40.50.300">
    <property type="entry name" value="P-loop containing nucleotide triphosphate hydrolases"/>
    <property type="match status" value="1"/>
</dbReference>
<feature type="domain" description="ABC transporter" evidence="4">
    <location>
        <begin position="5"/>
        <end position="241"/>
    </location>
</feature>
<dbReference type="InterPro" id="IPR003593">
    <property type="entry name" value="AAA+_ATPase"/>
</dbReference>
<reference evidence="5 6" key="1">
    <citation type="submission" date="2016-11" db="EMBL/GenBank/DDBJ databases">
        <authorList>
            <person name="Jaros S."/>
            <person name="Januszkiewicz K."/>
            <person name="Wedrychowicz H."/>
        </authorList>
    </citation>
    <scope>NUCLEOTIDE SEQUENCE [LARGE SCALE GENOMIC DNA]</scope>
    <source>
        <strain evidence="5 6">DSM 14916</strain>
    </source>
</reference>
<sequence length="250" mass="26562">MSTILRAEGITRRFGGHLALSDVRFALEEGTVTGVLGPNGAGKTTLFNVLSGFIPATAGTVVFDGQVVTGMRSDRIVNLGLARTFQLPRPFIGMTALENIEVGCLGPRARARARQAPAVQAAALAERVGLAAKSGITVANLSYGDLRRLDIARALASHPRLLLLDEPLAGLGPSETEPLLTLLRQLNAEEGLAILIIEHKLSEFMRLVDRVVALDYGKVIADGTPAEIVRDARVIESYLGGAEEMEAEDA</sequence>
<dbReference type="InterPro" id="IPR003439">
    <property type="entry name" value="ABC_transporter-like_ATP-bd"/>
</dbReference>
<dbReference type="GO" id="GO:0042941">
    <property type="term" value="P:D-alanine transmembrane transport"/>
    <property type="evidence" value="ECO:0007669"/>
    <property type="project" value="TreeGrafter"/>
</dbReference>
<dbReference type="Proteomes" id="UP000184387">
    <property type="component" value="Unassembled WGS sequence"/>
</dbReference>
<dbReference type="SUPFAM" id="SSF52540">
    <property type="entry name" value="P-loop containing nucleoside triphosphate hydrolases"/>
    <property type="match status" value="1"/>
</dbReference>
<dbReference type="Pfam" id="PF00005">
    <property type="entry name" value="ABC_tran"/>
    <property type="match status" value="1"/>
</dbReference>
<dbReference type="RefSeq" id="WP_073138396.1">
    <property type="nucleotide sequence ID" value="NZ_FQZF01000032.1"/>
</dbReference>
<accession>A0A1M6PTN1</accession>
<dbReference type="InterPro" id="IPR027417">
    <property type="entry name" value="P-loop_NTPase"/>
</dbReference>
<name>A0A1M6PTN1_9PROT</name>
<dbReference type="CDD" id="cd03219">
    <property type="entry name" value="ABC_Mj1267_LivG_branched"/>
    <property type="match status" value="1"/>
</dbReference>
<evidence type="ECO:0000313" key="5">
    <source>
        <dbReference type="EMBL" id="SHK11354.1"/>
    </source>
</evidence>
<evidence type="ECO:0000259" key="4">
    <source>
        <dbReference type="PROSITE" id="PS50893"/>
    </source>
</evidence>
<keyword evidence="2" id="KW-0547">Nucleotide-binding</keyword>
<dbReference type="InterPro" id="IPR017871">
    <property type="entry name" value="ABC_transporter-like_CS"/>
</dbReference>
<dbReference type="PROSITE" id="PS00211">
    <property type="entry name" value="ABC_TRANSPORTER_1"/>
    <property type="match status" value="1"/>
</dbReference>
<keyword evidence="6" id="KW-1185">Reference proteome</keyword>
<evidence type="ECO:0000256" key="3">
    <source>
        <dbReference type="ARBA" id="ARBA00022840"/>
    </source>
</evidence>
<dbReference type="GO" id="GO:0016887">
    <property type="term" value="F:ATP hydrolysis activity"/>
    <property type="evidence" value="ECO:0007669"/>
    <property type="project" value="InterPro"/>
</dbReference>
<dbReference type="STRING" id="198092.SAMN02745194_04199"/>
<dbReference type="GO" id="GO:1903806">
    <property type="term" value="P:L-isoleucine import across plasma membrane"/>
    <property type="evidence" value="ECO:0007669"/>
    <property type="project" value="TreeGrafter"/>
</dbReference>
<dbReference type="AlphaFoldDB" id="A0A1M6PTN1"/>
<dbReference type="GO" id="GO:0015192">
    <property type="term" value="F:L-phenylalanine transmembrane transporter activity"/>
    <property type="evidence" value="ECO:0007669"/>
    <property type="project" value="TreeGrafter"/>
</dbReference>
<dbReference type="GO" id="GO:0015808">
    <property type="term" value="P:L-alanine transport"/>
    <property type="evidence" value="ECO:0007669"/>
    <property type="project" value="TreeGrafter"/>
</dbReference>
<keyword evidence="3 5" id="KW-0067">ATP-binding</keyword>
<dbReference type="InterPro" id="IPR032823">
    <property type="entry name" value="BCA_ABC_TP_C"/>
</dbReference>
<evidence type="ECO:0000313" key="6">
    <source>
        <dbReference type="Proteomes" id="UP000184387"/>
    </source>
</evidence>
<dbReference type="EMBL" id="FQZF01000032">
    <property type="protein sequence ID" value="SHK11354.1"/>
    <property type="molecule type" value="Genomic_DNA"/>
</dbReference>
<dbReference type="GO" id="GO:0005304">
    <property type="term" value="F:L-valine transmembrane transporter activity"/>
    <property type="evidence" value="ECO:0007669"/>
    <property type="project" value="TreeGrafter"/>
</dbReference>
<keyword evidence="1" id="KW-0813">Transport</keyword>
<dbReference type="OrthoDB" id="9779872at2"/>
<evidence type="ECO:0000256" key="1">
    <source>
        <dbReference type="ARBA" id="ARBA00022448"/>
    </source>
</evidence>
<organism evidence="5 6">
    <name type="scientific">Muricoccus roseus</name>
    <dbReference type="NCBI Taxonomy" id="198092"/>
    <lineage>
        <taxon>Bacteria</taxon>
        <taxon>Pseudomonadati</taxon>
        <taxon>Pseudomonadota</taxon>
        <taxon>Alphaproteobacteria</taxon>
        <taxon>Acetobacterales</taxon>
        <taxon>Roseomonadaceae</taxon>
        <taxon>Muricoccus</taxon>
    </lineage>
</organism>
<protein>
    <submittedName>
        <fullName evidence="5">Branched-chain amino acid transport system ATP-binding protein</fullName>
    </submittedName>
</protein>
<dbReference type="PANTHER" id="PTHR45772:SF7">
    <property type="entry name" value="AMINO ACID ABC TRANSPORTER ATP-BINDING PROTEIN"/>
    <property type="match status" value="1"/>
</dbReference>
<proteinExistence type="predicted"/>
<dbReference type="GO" id="GO:0005524">
    <property type="term" value="F:ATP binding"/>
    <property type="evidence" value="ECO:0007669"/>
    <property type="project" value="UniProtKB-KW"/>
</dbReference>
<dbReference type="GO" id="GO:0005886">
    <property type="term" value="C:plasma membrane"/>
    <property type="evidence" value="ECO:0007669"/>
    <property type="project" value="TreeGrafter"/>
</dbReference>
<dbReference type="GO" id="GO:1903805">
    <property type="term" value="P:L-valine import across plasma membrane"/>
    <property type="evidence" value="ECO:0007669"/>
    <property type="project" value="TreeGrafter"/>
</dbReference>
<evidence type="ECO:0000256" key="2">
    <source>
        <dbReference type="ARBA" id="ARBA00022741"/>
    </source>
</evidence>
<dbReference type="SMART" id="SM00382">
    <property type="entry name" value="AAA"/>
    <property type="match status" value="1"/>
</dbReference>
<dbReference type="InterPro" id="IPR051120">
    <property type="entry name" value="ABC_AA/LPS_Transport"/>
</dbReference>
<dbReference type="GO" id="GO:0015188">
    <property type="term" value="F:L-isoleucine transmembrane transporter activity"/>
    <property type="evidence" value="ECO:0007669"/>
    <property type="project" value="TreeGrafter"/>
</dbReference>
<dbReference type="Pfam" id="PF12399">
    <property type="entry name" value="BCA_ABC_TP_C"/>
    <property type="match status" value="1"/>
</dbReference>
<gene>
    <name evidence="5" type="ORF">SAMN02745194_04199</name>
</gene>